<accession>A0A6J7CU86</accession>
<sequence length="180" mass="19648">MALHLTGSDNPMETSLSSLIANLPELLGAMIREGDRVLAVVDFPDYRYVQFWAEGGLLISEVISNQNLEIEAITADQEDQLVTAGWNAPDEFSPNFYFTITSIAQVPFLMKMVTHVILHILEQGSTLAPQTASIKTFSNAGEGVADILEARGASRVRIVENWVDNGGDVSLFSDDDGCEK</sequence>
<dbReference type="EMBL" id="CAFBLN010000005">
    <property type="protein sequence ID" value="CAB4861310.1"/>
    <property type="molecule type" value="Genomic_DNA"/>
</dbReference>
<protein>
    <submittedName>
        <fullName evidence="2">Unannotated protein</fullName>
    </submittedName>
</protein>
<dbReference type="AlphaFoldDB" id="A0A6J7CU86"/>
<feature type="domain" description="TY-Chap N-terminal" evidence="1">
    <location>
        <begin position="23"/>
        <end position="99"/>
    </location>
</feature>
<name>A0A6J7CU86_9ZZZZ</name>
<evidence type="ECO:0000313" key="2">
    <source>
        <dbReference type="EMBL" id="CAB4861310.1"/>
    </source>
</evidence>
<organism evidence="2">
    <name type="scientific">freshwater metagenome</name>
    <dbReference type="NCBI Taxonomy" id="449393"/>
    <lineage>
        <taxon>unclassified sequences</taxon>
        <taxon>metagenomes</taxon>
        <taxon>ecological metagenomes</taxon>
    </lineage>
</organism>
<evidence type="ECO:0000259" key="1">
    <source>
        <dbReference type="Pfam" id="PF22552"/>
    </source>
</evidence>
<reference evidence="2" key="1">
    <citation type="submission" date="2020-05" db="EMBL/GenBank/DDBJ databases">
        <authorList>
            <person name="Chiriac C."/>
            <person name="Salcher M."/>
            <person name="Ghai R."/>
            <person name="Kavagutti S V."/>
        </authorList>
    </citation>
    <scope>NUCLEOTIDE SEQUENCE</scope>
</reference>
<dbReference type="InterPro" id="IPR054344">
    <property type="entry name" value="TY-Chap_N"/>
</dbReference>
<dbReference type="Pfam" id="PF22552">
    <property type="entry name" value="TY-Chap3"/>
    <property type="match status" value="1"/>
</dbReference>
<gene>
    <name evidence="2" type="ORF">UFOPK3381_00269</name>
</gene>
<proteinExistence type="predicted"/>